<gene>
    <name evidence="1" type="ORF">RRF57_007025</name>
</gene>
<organism evidence="1 2">
    <name type="scientific">Xylaria bambusicola</name>
    <dbReference type="NCBI Taxonomy" id="326684"/>
    <lineage>
        <taxon>Eukaryota</taxon>
        <taxon>Fungi</taxon>
        <taxon>Dikarya</taxon>
        <taxon>Ascomycota</taxon>
        <taxon>Pezizomycotina</taxon>
        <taxon>Sordariomycetes</taxon>
        <taxon>Xylariomycetidae</taxon>
        <taxon>Xylariales</taxon>
        <taxon>Xylariaceae</taxon>
        <taxon>Xylaria</taxon>
    </lineage>
</organism>
<evidence type="ECO:0000313" key="1">
    <source>
        <dbReference type="EMBL" id="KAK5631311.1"/>
    </source>
</evidence>
<accession>A0AAN7ZA57</accession>
<dbReference type="EMBL" id="JAWHQM010000019">
    <property type="protein sequence ID" value="KAK5631311.1"/>
    <property type="molecule type" value="Genomic_DNA"/>
</dbReference>
<protein>
    <submittedName>
        <fullName evidence="1">Uncharacterized protein</fullName>
    </submittedName>
</protein>
<sequence length="136" mass="15120">MSFSIETNASGRARERFEWRHSHGFEVEALGGRHSGWKLVRMSNPPLSILHPSSLYAPLKRKYSSNVLGQSSDGKEVVAVWSEVSWSLTKVLRFRFLSTGADGSLGDRWAVMAVASALAIWHRDRRSRSVTGSAGF</sequence>
<evidence type="ECO:0000313" key="2">
    <source>
        <dbReference type="Proteomes" id="UP001305414"/>
    </source>
</evidence>
<dbReference type="Proteomes" id="UP001305414">
    <property type="component" value="Unassembled WGS sequence"/>
</dbReference>
<keyword evidence="2" id="KW-1185">Reference proteome</keyword>
<name>A0AAN7ZA57_9PEZI</name>
<reference evidence="1 2" key="1">
    <citation type="submission" date="2023-10" db="EMBL/GenBank/DDBJ databases">
        <title>Draft genome sequence of Xylaria bambusicola isolate GMP-LS, the root and basal stem rot pathogen of sugarcane in Indonesia.</title>
        <authorList>
            <person name="Selvaraj P."/>
            <person name="Muralishankar V."/>
            <person name="Muruganantham S."/>
            <person name="Sp S."/>
            <person name="Haryani S."/>
            <person name="Lau K.J.X."/>
            <person name="Naqvi N.I."/>
        </authorList>
    </citation>
    <scope>NUCLEOTIDE SEQUENCE [LARGE SCALE GENOMIC DNA]</scope>
    <source>
        <strain evidence="1">GMP-LS</strain>
    </source>
</reference>
<dbReference type="AlphaFoldDB" id="A0AAN7ZA57"/>
<comment type="caution">
    <text evidence="1">The sequence shown here is derived from an EMBL/GenBank/DDBJ whole genome shotgun (WGS) entry which is preliminary data.</text>
</comment>
<proteinExistence type="predicted"/>